<comment type="catalytic activity">
    <reaction evidence="1">
        <text>GDP-alpha-D-mannose + H2O = alpha-D-mannose 1-phosphate + GMP + 2 H(+)</text>
        <dbReference type="Rhea" id="RHEA:27978"/>
        <dbReference type="ChEBI" id="CHEBI:15377"/>
        <dbReference type="ChEBI" id="CHEBI:15378"/>
        <dbReference type="ChEBI" id="CHEBI:57527"/>
        <dbReference type="ChEBI" id="CHEBI:58115"/>
        <dbReference type="ChEBI" id="CHEBI:58409"/>
    </reaction>
</comment>
<comment type="caution">
    <text evidence="9">The sequence shown here is derived from an EMBL/GenBank/DDBJ whole genome shotgun (WGS) entry which is preliminary data.</text>
</comment>
<protein>
    <recommendedName>
        <fullName evidence="4">GDP-mannose pyrophosphatase</fullName>
    </recommendedName>
    <alternativeName>
        <fullName evidence="6">GDP-mannose hydrolase</fullName>
    </alternativeName>
    <alternativeName>
        <fullName evidence="7">GDPMK</fullName>
    </alternativeName>
</protein>
<dbReference type="CDD" id="cd03424">
    <property type="entry name" value="NUDIX_ADPRase_Nudt5_UGPPase_Nudt14"/>
    <property type="match status" value="1"/>
</dbReference>
<evidence type="ECO:0000256" key="7">
    <source>
        <dbReference type="ARBA" id="ARBA00032272"/>
    </source>
</evidence>
<evidence type="ECO:0000256" key="4">
    <source>
        <dbReference type="ARBA" id="ARBA00016377"/>
    </source>
</evidence>
<evidence type="ECO:0000256" key="2">
    <source>
        <dbReference type="ARBA" id="ARBA00001946"/>
    </source>
</evidence>
<dbReference type="InterPro" id="IPR020084">
    <property type="entry name" value="NUDIX_hydrolase_CS"/>
</dbReference>
<sequence>MSELKWQGRFLTVRQQGSWEYAERQGQIGAAVIVALDGEDIILVEQYRIPVGKRCLELPAGLVGDETAGESTAVAARRELEEETGYRADTVEDLGLFYSSPGMTSESFTVVRATGLTRVGEGGGSPEEDITVHRVPLATVPGFLREKRAAGLGIDAKILLLLDLATL</sequence>
<dbReference type="GO" id="GO:0019693">
    <property type="term" value="P:ribose phosphate metabolic process"/>
    <property type="evidence" value="ECO:0007669"/>
    <property type="project" value="TreeGrafter"/>
</dbReference>
<name>A0A7W7EXS8_9SPHN</name>
<keyword evidence="5 9" id="KW-0378">Hydrolase</keyword>
<dbReference type="AlphaFoldDB" id="A0A7W7EXS8"/>
<evidence type="ECO:0000313" key="9">
    <source>
        <dbReference type="EMBL" id="MBB4618048.1"/>
    </source>
</evidence>
<dbReference type="PROSITE" id="PS51462">
    <property type="entry name" value="NUDIX"/>
    <property type="match status" value="1"/>
</dbReference>
<dbReference type="PANTHER" id="PTHR11839:SF18">
    <property type="entry name" value="NUDIX HYDROLASE DOMAIN-CONTAINING PROTEIN"/>
    <property type="match status" value="1"/>
</dbReference>
<dbReference type="InterPro" id="IPR015797">
    <property type="entry name" value="NUDIX_hydrolase-like_dom_sf"/>
</dbReference>
<gene>
    <name evidence="9" type="ORF">GGQ96_002184</name>
</gene>
<evidence type="ECO:0000256" key="1">
    <source>
        <dbReference type="ARBA" id="ARBA00000847"/>
    </source>
</evidence>
<evidence type="ECO:0000256" key="6">
    <source>
        <dbReference type="ARBA" id="ARBA00032162"/>
    </source>
</evidence>
<comment type="cofactor">
    <cofactor evidence="2">
        <name>Mg(2+)</name>
        <dbReference type="ChEBI" id="CHEBI:18420"/>
    </cofactor>
</comment>
<dbReference type="RefSeq" id="WP_184114481.1">
    <property type="nucleotide sequence ID" value="NZ_JACHNY010000004.1"/>
</dbReference>
<accession>A0A7W7EXS8</accession>
<dbReference type="Pfam" id="PF00293">
    <property type="entry name" value="NUDIX"/>
    <property type="match status" value="1"/>
</dbReference>
<organism evidence="9 10">
    <name type="scientific">Sphingomonas abaci</name>
    <dbReference type="NCBI Taxonomy" id="237611"/>
    <lineage>
        <taxon>Bacteria</taxon>
        <taxon>Pseudomonadati</taxon>
        <taxon>Pseudomonadota</taxon>
        <taxon>Alphaproteobacteria</taxon>
        <taxon>Sphingomonadales</taxon>
        <taxon>Sphingomonadaceae</taxon>
        <taxon>Sphingomonas</taxon>
    </lineage>
</organism>
<keyword evidence="10" id="KW-1185">Reference proteome</keyword>
<dbReference type="Gene3D" id="3.90.79.10">
    <property type="entry name" value="Nucleoside Triphosphate Pyrophosphohydrolase"/>
    <property type="match status" value="1"/>
</dbReference>
<dbReference type="SUPFAM" id="SSF55811">
    <property type="entry name" value="Nudix"/>
    <property type="match status" value="1"/>
</dbReference>
<dbReference type="InterPro" id="IPR000086">
    <property type="entry name" value="NUDIX_hydrolase_dom"/>
</dbReference>
<reference evidence="9 10" key="1">
    <citation type="submission" date="2020-08" db="EMBL/GenBank/DDBJ databases">
        <title>Genomic Encyclopedia of Type Strains, Phase IV (KMG-IV): sequencing the most valuable type-strain genomes for metagenomic binning, comparative biology and taxonomic classification.</title>
        <authorList>
            <person name="Goeker M."/>
        </authorList>
    </citation>
    <scope>NUCLEOTIDE SEQUENCE [LARGE SCALE GENOMIC DNA]</scope>
    <source>
        <strain evidence="9 10">DSM 15867</strain>
    </source>
</reference>
<dbReference type="PANTHER" id="PTHR11839">
    <property type="entry name" value="UDP/ADP-SUGAR PYROPHOSPHATASE"/>
    <property type="match status" value="1"/>
</dbReference>
<dbReference type="GO" id="GO:0016787">
    <property type="term" value="F:hydrolase activity"/>
    <property type="evidence" value="ECO:0007669"/>
    <property type="project" value="UniProtKB-KW"/>
</dbReference>
<dbReference type="Proteomes" id="UP000574769">
    <property type="component" value="Unassembled WGS sequence"/>
</dbReference>
<evidence type="ECO:0000259" key="8">
    <source>
        <dbReference type="PROSITE" id="PS51462"/>
    </source>
</evidence>
<proteinExistence type="inferred from homology"/>
<dbReference type="GO" id="GO:0006753">
    <property type="term" value="P:nucleoside phosphate metabolic process"/>
    <property type="evidence" value="ECO:0007669"/>
    <property type="project" value="TreeGrafter"/>
</dbReference>
<comment type="similarity">
    <text evidence="3">Belongs to the Nudix hydrolase family. NudK subfamily.</text>
</comment>
<evidence type="ECO:0000256" key="3">
    <source>
        <dbReference type="ARBA" id="ARBA00007275"/>
    </source>
</evidence>
<dbReference type="EMBL" id="JACHNY010000004">
    <property type="protein sequence ID" value="MBB4618048.1"/>
    <property type="molecule type" value="Genomic_DNA"/>
</dbReference>
<dbReference type="PROSITE" id="PS00893">
    <property type="entry name" value="NUDIX_BOX"/>
    <property type="match status" value="1"/>
</dbReference>
<feature type="domain" description="Nudix hydrolase" evidence="8">
    <location>
        <begin position="26"/>
        <end position="161"/>
    </location>
</feature>
<evidence type="ECO:0000313" key="10">
    <source>
        <dbReference type="Proteomes" id="UP000574769"/>
    </source>
</evidence>
<evidence type="ECO:0000256" key="5">
    <source>
        <dbReference type="ARBA" id="ARBA00022801"/>
    </source>
</evidence>